<accession>A0A6J7WVH4</accession>
<protein>
    <submittedName>
        <fullName evidence="2">Uncharacterized protein</fullName>
    </submittedName>
</protein>
<organism evidence="2">
    <name type="scientific">uncultured Caudovirales phage</name>
    <dbReference type="NCBI Taxonomy" id="2100421"/>
    <lineage>
        <taxon>Viruses</taxon>
        <taxon>Duplodnaviria</taxon>
        <taxon>Heunggongvirae</taxon>
        <taxon>Uroviricota</taxon>
        <taxon>Caudoviricetes</taxon>
        <taxon>Peduoviridae</taxon>
        <taxon>Maltschvirus</taxon>
        <taxon>Maltschvirus maltsch</taxon>
    </lineage>
</organism>
<evidence type="ECO:0000256" key="1">
    <source>
        <dbReference type="SAM" id="MobiDB-lite"/>
    </source>
</evidence>
<proteinExistence type="predicted"/>
<evidence type="ECO:0000313" key="2">
    <source>
        <dbReference type="EMBL" id="CAB5220825.1"/>
    </source>
</evidence>
<name>A0A6J7WVH4_9CAUD</name>
<dbReference type="EMBL" id="LR798288">
    <property type="protein sequence ID" value="CAB5220825.1"/>
    <property type="molecule type" value="Genomic_DNA"/>
</dbReference>
<sequence>MKTFRDFMTEISVPAGTTGKRKDWNPPMVGIRMADGKIRKRPPGKSGSSGGGSGGGAAGSGDE</sequence>
<gene>
    <name evidence="2" type="ORF">UFOVP247_43</name>
</gene>
<feature type="compositionally biased region" description="Gly residues" evidence="1">
    <location>
        <begin position="47"/>
        <end position="63"/>
    </location>
</feature>
<feature type="region of interest" description="Disordered" evidence="1">
    <location>
        <begin position="34"/>
        <end position="63"/>
    </location>
</feature>
<reference evidence="2" key="1">
    <citation type="submission" date="2020-05" db="EMBL/GenBank/DDBJ databases">
        <authorList>
            <person name="Chiriac C."/>
            <person name="Salcher M."/>
            <person name="Ghai R."/>
            <person name="Kavagutti S V."/>
        </authorList>
    </citation>
    <scope>NUCLEOTIDE SEQUENCE</scope>
</reference>